<dbReference type="Pfam" id="PF12783">
    <property type="entry name" value="Sec7-like_HUS"/>
    <property type="match status" value="1"/>
</dbReference>
<proteinExistence type="inferred from homology"/>
<dbReference type="EMBL" id="LN736372">
    <property type="protein sequence ID" value="CEP64696.1"/>
    <property type="molecule type" value="Genomic_DNA"/>
</dbReference>
<accession>A0A0C7NA00</accession>
<dbReference type="GO" id="GO:0042147">
    <property type="term" value="P:retrograde transport, endosome to Golgi"/>
    <property type="evidence" value="ECO:0007669"/>
    <property type="project" value="EnsemblFungi"/>
</dbReference>
<evidence type="ECO:0000256" key="3">
    <source>
        <dbReference type="ARBA" id="ARBA00022927"/>
    </source>
</evidence>
<sequence>MSTKVSFEKFKHQLFRELHVLSTESKRRSTEIKHASDKSQEILKVVNSFDDLLRHPDFVSPFVLSCASRNAKLTSIAMQCLQRLSSIRSVPSEKLEGVLNAFMESTHLAVDIQLKVLQIIPIFFKTYSDAITGHLCAKLLCCCSSLLQQPNKAPMVVGTASATLQQLISDILDRANLPEEEGKSTLRVAVSNTDYATVGPFRYDADQLFFDLCSLKSGSHQKRDSALNIESVPEDYGLEILESVLNNHCKLLVNCADLQFILKTKAVPLLLRSVSSSKEFPIVVRSARCLVMLIRLEFLKVLELELEIILFLLIKIISNEIDSPVWKKIVTLEVFQIISKNLTLMLAIFKCYDRKNDRRPILKSLVEALQNLMSSNEYQSYLKISPVLGRGDSPIISQETSVAKFPLIELLDKSNPPLIDQTYGVYLVLLISNQISDEIGSHAVSINQKDLGESATDDFKPYYISLFPGLFSLHKMFLYSTTLDTPLFHAVIRAFQKLSHSSGILEVNDNLSQCLDLFGILTVEGGSLSTEPSSSTEQNANPATGMLSTISESIIGNVQQSKENSTDPNAMSRPVYPRMISVFRALISLSTSLGSNFAPEHWASVLKTWQWMSYFLQSSPRDQEGSLRFPPTSHSIVADLSAVQSSVGKFCESTQSYSDASFHCLIRLLIQESTNCLNISSKDGITAGNGQRTSPGKLASCAYNKDFYILQIGELSRLNISRLLKETGEQTTWQLVVSYLIKEGASREYEDKALRFCSVGVLNDVIAEAARIVGELGSDMGNEPEATEIRLLRALADLAQKVIALDRKREAVQNGSIDTECTILLQVLRTLKALLDVFGDSLRGSWDIVFKIINSPFEIIEKDTVLDSSILEEDNSILDVISSRHKEMIQVSFDVFKLIFDDFLQTLPAGVQKDVIDTLLNFVRQNRDLNISFSSISQFWLIGDYVRSCVSRNKKNFTDQQRKNYAEDVEQGKLVDIISNGNSEPYGLFNSLWIYLLKKLVECTNDSRVEVKNGAIQTFFRIVDSHSASFPPWNLVIKEVLKPLLEQRLEFDEYLRSTEFINLTLRGLIQMYSMYFTTFSGTDSFTQAWELLVRYIEDLMVLPSFEVSFVVLNNLKTMLEAMVKMINIPDSILLELYDTWCGYNMVYADSSKSSEFKRKTNYECIEELLSCYPFLHQILNRQGLLNASRVEAILSVVNSAARYPLLPEFSFDDQKPSSLQQAALASIKLFETKQPLEIEVLILNQMSILVELPFETKNRIESKLGPRLGTTSRKRIPTFEALSYAVCENFNMRLMSLDHVDAEFICSKRLPRLMKNLSAPILRKSLIGNKEGKIPALWTLASRCFYLLAVKILSSLKDPRVEKEVPDDAKESFFELLISVAVTPLKRIDLETDALTEPCDIEEYKRYLDILLRNLGPDFPRKAHIEKFVSAVWSASFFNEVDDIEDSIITESDSLLELSARLADFPFDDILGSTREQTLLSKYKTASLCLQDLMELTRFEGPRGEKLRPVCVPFLVARYAFILRRYISDVILQNRKPIAKNRKTEVFLVLCGLRDILSTVSQESPIADSEAIIESLKALYPLVLKTIPASHKIAGLQAIVQELSLEFTKLLK</sequence>
<dbReference type="Proteomes" id="UP000054304">
    <property type="component" value="Unassembled WGS sequence"/>
</dbReference>
<dbReference type="OrthoDB" id="294853at2759"/>
<dbReference type="GO" id="GO:0006895">
    <property type="term" value="P:Golgi to endosome transport"/>
    <property type="evidence" value="ECO:0007669"/>
    <property type="project" value="EnsemblFungi"/>
</dbReference>
<dbReference type="GO" id="GO:0031901">
    <property type="term" value="C:early endosome membrane"/>
    <property type="evidence" value="ECO:0007669"/>
    <property type="project" value="EnsemblFungi"/>
</dbReference>
<protein>
    <submittedName>
        <fullName evidence="7">LALA0S13e00892g1_1</fullName>
    </submittedName>
</protein>
<dbReference type="SUPFAM" id="SSF48371">
    <property type="entry name" value="ARM repeat"/>
    <property type="match status" value="1"/>
</dbReference>
<dbReference type="GO" id="GO:0006897">
    <property type="term" value="P:endocytosis"/>
    <property type="evidence" value="ECO:0007669"/>
    <property type="project" value="EnsemblFungi"/>
</dbReference>
<evidence type="ECO:0000313" key="7">
    <source>
        <dbReference type="EMBL" id="CEP64696.1"/>
    </source>
</evidence>
<gene>
    <name evidence="7" type="ORF">LALA0_S13e00892g</name>
</gene>
<feature type="domain" description="Mon2/Sec7/BIG1-like dimerisation and cyclophilin-binding" evidence="6">
    <location>
        <begin position="7"/>
        <end position="176"/>
    </location>
</feature>
<feature type="domain" description="Mon2 C-terminal" evidence="5">
    <location>
        <begin position="902"/>
        <end position="1047"/>
    </location>
</feature>
<dbReference type="InterPro" id="IPR016024">
    <property type="entry name" value="ARM-type_fold"/>
</dbReference>
<evidence type="ECO:0000259" key="4">
    <source>
        <dbReference type="Pfam" id="PF12783"/>
    </source>
</evidence>
<keyword evidence="8" id="KW-1185">Reference proteome</keyword>
<evidence type="ECO:0000313" key="8">
    <source>
        <dbReference type="Proteomes" id="UP000054304"/>
    </source>
</evidence>
<reference evidence="7 8" key="1">
    <citation type="submission" date="2014-12" db="EMBL/GenBank/DDBJ databases">
        <authorList>
            <person name="Neuveglise Cecile"/>
        </authorList>
    </citation>
    <scope>NUCLEOTIDE SEQUENCE [LARGE SCALE GENOMIC DNA]</scope>
    <source>
        <strain evidence="7 8">CBS 12615</strain>
    </source>
</reference>
<dbReference type="GO" id="GO:0005802">
    <property type="term" value="C:trans-Golgi network"/>
    <property type="evidence" value="ECO:0007669"/>
    <property type="project" value="EnsemblFungi"/>
</dbReference>
<dbReference type="Pfam" id="PF16206">
    <property type="entry name" value="Mon2_C"/>
    <property type="match status" value="1"/>
</dbReference>
<dbReference type="GO" id="GO:0005829">
    <property type="term" value="C:cytosol"/>
    <property type="evidence" value="ECO:0007669"/>
    <property type="project" value="GOC"/>
</dbReference>
<dbReference type="HOGENOM" id="CLU_001169_1_0_1"/>
<dbReference type="GO" id="GO:0005085">
    <property type="term" value="F:guanyl-nucleotide exchange factor activity"/>
    <property type="evidence" value="ECO:0007669"/>
    <property type="project" value="EnsemblFungi"/>
</dbReference>
<feature type="domain" description="Mon2/Sec7/BIG1-like HUS" evidence="4">
    <location>
        <begin position="202"/>
        <end position="360"/>
    </location>
</feature>
<evidence type="ECO:0000256" key="1">
    <source>
        <dbReference type="ARBA" id="ARBA00008144"/>
    </source>
</evidence>
<keyword evidence="2" id="KW-0813">Transport</keyword>
<organism evidence="7 8">
    <name type="scientific">Lachancea lanzarotensis</name>
    <dbReference type="NCBI Taxonomy" id="1245769"/>
    <lineage>
        <taxon>Eukaryota</taxon>
        <taxon>Fungi</taxon>
        <taxon>Dikarya</taxon>
        <taxon>Ascomycota</taxon>
        <taxon>Saccharomycotina</taxon>
        <taxon>Saccharomycetes</taxon>
        <taxon>Saccharomycetales</taxon>
        <taxon>Saccharomycetaceae</taxon>
        <taxon>Lachancea</taxon>
    </lineage>
</organism>
<dbReference type="STRING" id="1245769.A0A0C7NA00"/>
<evidence type="ECO:0000256" key="2">
    <source>
        <dbReference type="ARBA" id="ARBA00022448"/>
    </source>
</evidence>
<keyword evidence="3" id="KW-0653">Protein transport</keyword>
<dbReference type="RefSeq" id="XP_022630900.1">
    <property type="nucleotide sequence ID" value="XM_022772565.1"/>
</dbReference>
<dbReference type="InterPro" id="IPR032817">
    <property type="entry name" value="Mon2_C"/>
</dbReference>
<evidence type="ECO:0000259" key="6">
    <source>
        <dbReference type="Pfam" id="PF16213"/>
    </source>
</evidence>
<dbReference type="InterPro" id="IPR032691">
    <property type="entry name" value="Mon2/Sec7/BIG1-like_HUS"/>
</dbReference>
<evidence type="ECO:0000259" key="5">
    <source>
        <dbReference type="Pfam" id="PF16206"/>
    </source>
</evidence>
<dbReference type="PANTHER" id="PTHR10663:SF333">
    <property type="entry name" value="PROTEIN MON2 HOMOLOG"/>
    <property type="match status" value="1"/>
</dbReference>
<comment type="similarity">
    <text evidence="1">Belongs to the MON2 family.</text>
</comment>
<dbReference type="GO" id="GO:0006623">
    <property type="term" value="P:protein targeting to vacuole"/>
    <property type="evidence" value="ECO:0007669"/>
    <property type="project" value="EnsemblFungi"/>
</dbReference>
<dbReference type="GeneID" id="34688258"/>
<dbReference type="PANTHER" id="PTHR10663">
    <property type="entry name" value="GUANYL-NUCLEOTIDE EXCHANGE FACTOR"/>
    <property type="match status" value="1"/>
</dbReference>
<name>A0A0C7NA00_9SACH</name>
<dbReference type="Pfam" id="PF16213">
    <property type="entry name" value="DCB"/>
    <property type="match status" value="1"/>
</dbReference>
<dbReference type="InterPro" id="IPR032629">
    <property type="entry name" value="DCB_dom"/>
</dbReference>